<dbReference type="Proteomes" id="UP000186455">
    <property type="component" value="Unassembled WGS sequence"/>
</dbReference>
<proteinExistence type="predicted"/>
<dbReference type="PANTHER" id="PTHR23534">
    <property type="entry name" value="MFS PERMEASE"/>
    <property type="match status" value="1"/>
</dbReference>
<dbReference type="InterPro" id="IPR005828">
    <property type="entry name" value="MFS_sugar_transport-like"/>
</dbReference>
<feature type="transmembrane region" description="Helical" evidence="6">
    <location>
        <begin position="182"/>
        <end position="204"/>
    </location>
</feature>
<feature type="transmembrane region" description="Helical" evidence="6">
    <location>
        <begin position="21"/>
        <end position="48"/>
    </location>
</feature>
<dbReference type="AlphaFoldDB" id="A0A1Q4V729"/>
<dbReference type="EMBL" id="LFBV01000004">
    <property type="protein sequence ID" value="OKH93643.1"/>
    <property type="molecule type" value="Genomic_DNA"/>
</dbReference>
<feature type="transmembrane region" description="Helical" evidence="6">
    <location>
        <begin position="148"/>
        <end position="170"/>
    </location>
</feature>
<evidence type="ECO:0000256" key="5">
    <source>
        <dbReference type="SAM" id="MobiDB-lite"/>
    </source>
</evidence>
<feature type="transmembrane region" description="Helical" evidence="6">
    <location>
        <begin position="88"/>
        <end position="109"/>
    </location>
</feature>
<feature type="transmembrane region" description="Helical" evidence="6">
    <location>
        <begin position="376"/>
        <end position="397"/>
    </location>
</feature>
<accession>A0A1Q4V729</accession>
<evidence type="ECO:0000313" key="9">
    <source>
        <dbReference type="Proteomes" id="UP000186455"/>
    </source>
</evidence>
<evidence type="ECO:0000256" key="4">
    <source>
        <dbReference type="ARBA" id="ARBA00023136"/>
    </source>
</evidence>
<feature type="transmembrane region" description="Helical" evidence="6">
    <location>
        <begin position="337"/>
        <end position="355"/>
    </location>
</feature>
<keyword evidence="3 6" id="KW-1133">Transmembrane helix</keyword>
<evidence type="ECO:0000259" key="7">
    <source>
        <dbReference type="PROSITE" id="PS50850"/>
    </source>
</evidence>
<evidence type="ECO:0000256" key="2">
    <source>
        <dbReference type="ARBA" id="ARBA00022692"/>
    </source>
</evidence>
<comment type="subcellular location">
    <subcellularLocation>
        <location evidence="1">Cell membrane</location>
        <topology evidence="1">Multi-pass membrane protein</topology>
    </subcellularLocation>
</comment>
<feature type="domain" description="Major facilitator superfamily (MFS) profile" evidence="7">
    <location>
        <begin position="22"/>
        <end position="427"/>
    </location>
</feature>
<sequence length="438" mass="43543">MVSRTAPPDTKGHEEHPAQRRVLRVLVVTQILSGAALAAGITVGALLAEEMLGSTGLAGVPSALFTIGAAVGAAGIGRACQRWGRRPGLTLGYGGGAFGSLLVVAATMYDSVPLLFLGLLVYGAGTASVMLARYAGADLASPGRRGRAVSTVLFATAAGAVAGPGLVGVMGDLAHSWDIPRLAGPFLLAFAAFASASLFVGTFLRPDPLLLARDMPGPAKPDTAPGDDGPAPAAGGLKGVPREDLRRMAAGAAVMVLSQVVMIAIMTMTPIHMTDHGHGTGTAGIVIGLHMAAMYLSSPLSGHLVDRVGRTPTAGLGAAVLTVAALTAYFAPPGSGAALALALVLLGIGWNLGFVSGTTMVADAAPPDRRAAYQGLMDVGVLIAGAGGSLASGVLVASGGFRLLTGIGAALALVSAVALAARHARSRTAAPATEDHTV</sequence>
<evidence type="ECO:0000256" key="1">
    <source>
        <dbReference type="ARBA" id="ARBA00004651"/>
    </source>
</evidence>
<evidence type="ECO:0000256" key="3">
    <source>
        <dbReference type="ARBA" id="ARBA00022989"/>
    </source>
</evidence>
<keyword evidence="9" id="KW-1185">Reference proteome</keyword>
<name>A0A1Q4V729_9ACTN</name>
<comment type="caution">
    <text evidence="8">The sequence shown here is derived from an EMBL/GenBank/DDBJ whole genome shotgun (WGS) entry which is preliminary data.</text>
</comment>
<dbReference type="Pfam" id="PF07690">
    <property type="entry name" value="MFS_1"/>
    <property type="match status" value="1"/>
</dbReference>
<dbReference type="GO" id="GO:0005886">
    <property type="term" value="C:plasma membrane"/>
    <property type="evidence" value="ECO:0007669"/>
    <property type="project" value="UniProtKB-SubCell"/>
</dbReference>
<dbReference type="InterPro" id="IPR036259">
    <property type="entry name" value="MFS_trans_sf"/>
</dbReference>
<feature type="compositionally biased region" description="Low complexity" evidence="5">
    <location>
        <begin position="216"/>
        <end position="235"/>
    </location>
</feature>
<dbReference type="GO" id="GO:0022857">
    <property type="term" value="F:transmembrane transporter activity"/>
    <property type="evidence" value="ECO:0007669"/>
    <property type="project" value="InterPro"/>
</dbReference>
<dbReference type="Gene3D" id="1.20.1250.20">
    <property type="entry name" value="MFS general substrate transporter like domains"/>
    <property type="match status" value="2"/>
</dbReference>
<feature type="transmembrane region" description="Helical" evidence="6">
    <location>
        <begin position="313"/>
        <end position="331"/>
    </location>
</feature>
<dbReference type="RefSeq" id="WP_073790221.1">
    <property type="nucleotide sequence ID" value="NZ_LFBV01000004.1"/>
</dbReference>
<feature type="transmembrane region" description="Helical" evidence="6">
    <location>
        <begin position="403"/>
        <end position="421"/>
    </location>
</feature>
<feature type="transmembrane region" description="Helical" evidence="6">
    <location>
        <begin position="248"/>
        <end position="271"/>
    </location>
</feature>
<evidence type="ECO:0000313" key="8">
    <source>
        <dbReference type="EMBL" id="OKH93643.1"/>
    </source>
</evidence>
<protein>
    <submittedName>
        <fullName evidence="8">MFS transporter</fullName>
    </submittedName>
</protein>
<feature type="region of interest" description="Disordered" evidence="5">
    <location>
        <begin position="214"/>
        <end position="239"/>
    </location>
</feature>
<dbReference type="SUPFAM" id="SSF103473">
    <property type="entry name" value="MFS general substrate transporter"/>
    <property type="match status" value="1"/>
</dbReference>
<keyword evidence="4 6" id="KW-0472">Membrane</keyword>
<dbReference type="InterPro" id="IPR011701">
    <property type="entry name" value="MFS"/>
</dbReference>
<dbReference type="InterPro" id="IPR020846">
    <property type="entry name" value="MFS_dom"/>
</dbReference>
<feature type="transmembrane region" description="Helical" evidence="6">
    <location>
        <begin position="54"/>
        <end position="76"/>
    </location>
</feature>
<organism evidence="8 9">
    <name type="scientific">Streptomyces uncialis</name>
    <dbReference type="NCBI Taxonomy" id="1048205"/>
    <lineage>
        <taxon>Bacteria</taxon>
        <taxon>Bacillati</taxon>
        <taxon>Actinomycetota</taxon>
        <taxon>Actinomycetes</taxon>
        <taxon>Kitasatosporales</taxon>
        <taxon>Streptomycetaceae</taxon>
        <taxon>Streptomyces</taxon>
    </lineage>
</organism>
<dbReference type="STRING" id="1048205.AB852_19580"/>
<feature type="transmembrane region" description="Helical" evidence="6">
    <location>
        <begin position="115"/>
        <end position="136"/>
    </location>
</feature>
<dbReference type="Pfam" id="PF00083">
    <property type="entry name" value="Sugar_tr"/>
    <property type="match status" value="1"/>
</dbReference>
<gene>
    <name evidence="8" type="ORF">AB852_19580</name>
</gene>
<keyword evidence="2 6" id="KW-0812">Transmembrane</keyword>
<reference evidence="8 9" key="1">
    <citation type="submission" date="2015-06" db="EMBL/GenBank/DDBJ databases">
        <title>Cloning and characterization of the uncialamcin biosynthetic gene cluster.</title>
        <authorList>
            <person name="Yan X."/>
            <person name="Huang T."/>
            <person name="Ge H."/>
            <person name="Shen B."/>
        </authorList>
    </citation>
    <scope>NUCLEOTIDE SEQUENCE [LARGE SCALE GENOMIC DNA]</scope>
    <source>
        <strain evidence="8 9">DCA2648</strain>
    </source>
</reference>
<dbReference type="PANTHER" id="PTHR23534:SF1">
    <property type="entry name" value="MAJOR FACILITATOR SUPERFAMILY PROTEIN"/>
    <property type="match status" value="1"/>
</dbReference>
<evidence type="ECO:0000256" key="6">
    <source>
        <dbReference type="SAM" id="Phobius"/>
    </source>
</evidence>
<dbReference type="PROSITE" id="PS50850">
    <property type="entry name" value="MFS"/>
    <property type="match status" value="1"/>
</dbReference>
<feature type="transmembrane region" description="Helical" evidence="6">
    <location>
        <begin position="283"/>
        <end position="301"/>
    </location>
</feature>